<organism evidence="2">
    <name type="scientific">uncultured Thermomicrobiales bacterium</name>
    <dbReference type="NCBI Taxonomy" id="1645740"/>
    <lineage>
        <taxon>Bacteria</taxon>
        <taxon>Pseudomonadati</taxon>
        <taxon>Thermomicrobiota</taxon>
        <taxon>Thermomicrobia</taxon>
        <taxon>Thermomicrobiales</taxon>
        <taxon>environmental samples</taxon>
    </lineage>
</organism>
<dbReference type="EMBL" id="CADCWL010000052">
    <property type="protein sequence ID" value="CAA9556022.1"/>
    <property type="molecule type" value="Genomic_DNA"/>
</dbReference>
<dbReference type="AlphaFoldDB" id="A0A6J4UPB9"/>
<gene>
    <name evidence="2" type="ORF">AVDCRST_MAG19-1224</name>
</gene>
<evidence type="ECO:0000256" key="1">
    <source>
        <dbReference type="SAM" id="MobiDB-lite"/>
    </source>
</evidence>
<accession>A0A6J4UPB9</accession>
<protein>
    <submittedName>
        <fullName evidence="2">Uncharacterized protein</fullName>
    </submittedName>
</protein>
<evidence type="ECO:0000313" key="2">
    <source>
        <dbReference type="EMBL" id="CAA9556022.1"/>
    </source>
</evidence>
<feature type="region of interest" description="Disordered" evidence="1">
    <location>
        <begin position="432"/>
        <end position="460"/>
    </location>
</feature>
<feature type="compositionally biased region" description="Basic residues" evidence="1">
    <location>
        <begin position="303"/>
        <end position="318"/>
    </location>
</feature>
<reference evidence="2" key="1">
    <citation type="submission" date="2020-02" db="EMBL/GenBank/DDBJ databases">
        <authorList>
            <person name="Meier V. D."/>
        </authorList>
    </citation>
    <scope>NUCLEOTIDE SEQUENCE</scope>
    <source>
        <strain evidence="2">AVDCRST_MAG19</strain>
    </source>
</reference>
<name>A0A6J4UPB9_9BACT</name>
<feature type="compositionally biased region" description="Basic residues" evidence="1">
    <location>
        <begin position="286"/>
        <end position="296"/>
    </location>
</feature>
<proteinExistence type="predicted"/>
<feature type="region of interest" description="Disordered" evidence="1">
    <location>
        <begin position="242"/>
        <end position="330"/>
    </location>
</feature>
<sequence>MLDHDHRGGRLGLLDDRNGGRGRFRRRADIADGDRGAGVAAGVDVADLDRAAVRLGGGGAAVAGGRRVAADHHDLVAAGQLLEQAEHAARAFLFLFGRRGDLAQVAEGKVPVAAGGVGDRRAAIGGNIDGGVRSDVATIDGDRRTGVLLLFLNFDFLDRNGLLLLDRSRLLLLLLDHDRLRLARVRGRVRRVGERAAEQAQRQRQLCGRLRQLHVRFLPLSVPAKTRTDGVRLFSSRCAGPFSPTSGTRRRVRDGRRRPRSRCSPRVSDQDEKRGGTESPLTLYRPRNRSSIRRFRQTGCRPYYRKRRGPSSPRKNRPHPALGLRWPRLPRRHRGGEDGYLPCLCMGTRGRAFRFGTIRPALGAFRLTAMGGRARARTPNPPRMGGGNVTGPPRIRLLADGFQYLTNQRQSNRKRAATSRACGWCAGSVDDRSPGVGRRRRRRPAHWGGSTAPIANPGAP</sequence>
<feature type="compositionally biased region" description="Basic residues" evidence="1">
    <location>
        <begin position="248"/>
        <end position="263"/>
    </location>
</feature>